<keyword evidence="3" id="KW-1185">Reference proteome</keyword>
<proteinExistence type="predicted"/>
<comment type="caution">
    <text evidence="2">The sequence shown here is derived from an EMBL/GenBank/DDBJ whole genome shotgun (WGS) entry which is preliminary data.</text>
</comment>
<evidence type="ECO:0000313" key="3">
    <source>
        <dbReference type="Proteomes" id="UP001346149"/>
    </source>
</evidence>
<evidence type="ECO:0000256" key="1">
    <source>
        <dbReference type="SAM" id="MobiDB-lite"/>
    </source>
</evidence>
<feature type="compositionally biased region" description="Basic and acidic residues" evidence="1">
    <location>
        <begin position="33"/>
        <end position="47"/>
    </location>
</feature>
<dbReference type="EMBL" id="JAXQNO010000018">
    <property type="protein sequence ID" value="KAK4776310.1"/>
    <property type="molecule type" value="Genomic_DNA"/>
</dbReference>
<dbReference type="Proteomes" id="UP001346149">
    <property type="component" value="Unassembled WGS sequence"/>
</dbReference>
<name>A0AAN7L0A6_TRANT</name>
<dbReference type="AlphaFoldDB" id="A0AAN7L0A6"/>
<feature type="region of interest" description="Disordered" evidence="1">
    <location>
        <begin position="22"/>
        <end position="47"/>
    </location>
</feature>
<accession>A0AAN7L0A6</accession>
<gene>
    <name evidence="2" type="ORF">SAY86_004998</name>
</gene>
<sequence length="99" mass="11138">MRAQVNNKQEATLVKGIAEIQGQTVETAPRGPGHRDGAKPLEERPVTDPNAEVRHRFEILADRFALYCFEIWKLVGLTGKIEQENGDTLRMKCFSSQKA</sequence>
<evidence type="ECO:0000313" key="2">
    <source>
        <dbReference type="EMBL" id="KAK4776310.1"/>
    </source>
</evidence>
<organism evidence="2 3">
    <name type="scientific">Trapa natans</name>
    <name type="common">Water chestnut</name>
    <dbReference type="NCBI Taxonomy" id="22666"/>
    <lineage>
        <taxon>Eukaryota</taxon>
        <taxon>Viridiplantae</taxon>
        <taxon>Streptophyta</taxon>
        <taxon>Embryophyta</taxon>
        <taxon>Tracheophyta</taxon>
        <taxon>Spermatophyta</taxon>
        <taxon>Magnoliopsida</taxon>
        <taxon>eudicotyledons</taxon>
        <taxon>Gunneridae</taxon>
        <taxon>Pentapetalae</taxon>
        <taxon>rosids</taxon>
        <taxon>malvids</taxon>
        <taxon>Myrtales</taxon>
        <taxon>Lythraceae</taxon>
        <taxon>Trapa</taxon>
    </lineage>
</organism>
<reference evidence="2 3" key="1">
    <citation type="journal article" date="2023" name="Hortic Res">
        <title>Pangenome of water caltrop reveals structural variations and asymmetric subgenome divergence after allopolyploidization.</title>
        <authorList>
            <person name="Zhang X."/>
            <person name="Chen Y."/>
            <person name="Wang L."/>
            <person name="Yuan Y."/>
            <person name="Fang M."/>
            <person name="Shi L."/>
            <person name="Lu R."/>
            <person name="Comes H.P."/>
            <person name="Ma Y."/>
            <person name="Chen Y."/>
            <person name="Huang G."/>
            <person name="Zhou Y."/>
            <person name="Zheng Z."/>
            <person name="Qiu Y."/>
        </authorList>
    </citation>
    <scope>NUCLEOTIDE SEQUENCE [LARGE SCALE GENOMIC DNA]</scope>
    <source>
        <strain evidence="2">F231</strain>
    </source>
</reference>
<protein>
    <submittedName>
        <fullName evidence="2">Uncharacterized protein</fullName>
    </submittedName>
</protein>